<dbReference type="Proteomes" id="UP000184188">
    <property type="component" value="Unassembled WGS sequence"/>
</dbReference>
<dbReference type="Gene3D" id="3.90.1140.10">
    <property type="entry name" value="Cyclic phosphodiesterase"/>
    <property type="match status" value="1"/>
</dbReference>
<feature type="region of interest" description="Disordered" evidence="1">
    <location>
        <begin position="268"/>
        <end position="291"/>
    </location>
</feature>
<feature type="region of interest" description="Disordered" evidence="1">
    <location>
        <begin position="117"/>
        <end position="153"/>
    </location>
</feature>
<evidence type="ECO:0000256" key="1">
    <source>
        <dbReference type="SAM" id="MobiDB-lite"/>
    </source>
</evidence>
<dbReference type="GO" id="GO:0006355">
    <property type="term" value="P:regulation of DNA-templated transcription"/>
    <property type="evidence" value="ECO:0007669"/>
    <property type="project" value="TreeGrafter"/>
</dbReference>
<feature type="compositionally biased region" description="Basic residues" evidence="1">
    <location>
        <begin position="270"/>
        <end position="280"/>
    </location>
</feature>
<dbReference type="GO" id="GO:0005634">
    <property type="term" value="C:nucleus"/>
    <property type="evidence" value="ECO:0007669"/>
    <property type="project" value="TreeGrafter"/>
</dbReference>
<keyword evidence="4" id="KW-1185">Reference proteome</keyword>
<protein>
    <recommendedName>
        <fullName evidence="2">A-kinase anchor protein 7-like phosphoesterase domain-containing protein</fullName>
    </recommendedName>
</protein>
<sequence length="408" mass="45694">MAERNHMGASQQKRLPPTHFLCLPLVNSVSLPQLESSLATFRSAIPLCPEKEQEDATNSAFQPFQPLIPNGALRPVGTLHLTLGVMSLPTKERQDEAFKFFQSLDLVSLMHEAEELARSRRKGNPTRPRQPDVVETEPSIGSGRDQIDSNSSPQRFTISLESLHALPRTRFATVLHAAPVDSSSRLYPFCVALRDRFLDAGFLQEEYQKNKKGSNNPAEEGQNEQAAQQNIGQVEAASPKPRPQENTKLRKRKIRPLLLHATVVNTVYVRGRRRPGKNSRNHGGNSRNNQYSFDARDILHHYRNYYTDGNTCIQLGSLESNTATYTRIDGDEISDSNSLNGSENETENNNNNNKEGRPFVWAKDFPLQKLCICEMGAKKLDSSAHGGLGARLGEEYRIVSERSLLFDS</sequence>
<accession>A0A1L9SAA7</accession>
<dbReference type="GO" id="GO:0006307">
    <property type="term" value="P:DNA alkylation repair"/>
    <property type="evidence" value="ECO:0007669"/>
    <property type="project" value="InterPro"/>
</dbReference>
<dbReference type="GeneID" id="34610283"/>
<dbReference type="PANTHER" id="PTHR13360:SF1">
    <property type="entry name" value="ACTIVATING SIGNAL COINTEGRATOR 1 COMPLEX SUBUNIT 1"/>
    <property type="match status" value="1"/>
</dbReference>
<evidence type="ECO:0000259" key="2">
    <source>
        <dbReference type="Pfam" id="PF10469"/>
    </source>
</evidence>
<dbReference type="EMBL" id="KV878349">
    <property type="protein sequence ID" value="OJJ44057.1"/>
    <property type="molecule type" value="Genomic_DNA"/>
</dbReference>
<dbReference type="AlphaFoldDB" id="A0A1L9SAA7"/>
<gene>
    <name evidence="3" type="ORF">ASPZODRAFT_135501</name>
</gene>
<feature type="compositionally biased region" description="Low complexity" evidence="1">
    <location>
        <begin position="215"/>
        <end position="230"/>
    </location>
</feature>
<dbReference type="OrthoDB" id="277832at2759"/>
<dbReference type="RefSeq" id="XP_022578567.1">
    <property type="nucleotide sequence ID" value="XM_022723818.1"/>
</dbReference>
<dbReference type="InterPro" id="IPR009210">
    <property type="entry name" value="ASCC1"/>
</dbReference>
<evidence type="ECO:0000313" key="4">
    <source>
        <dbReference type="Proteomes" id="UP000184188"/>
    </source>
</evidence>
<dbReference type="VEuPathDB" id="FungiDB:ASPZODRAFT_135501"/>
<feature type="compositionally biased region" description="Low complexity" evidence="1">
    <location>
        <begin position="336"/>
        <end position="353"/>
    </location>
</feature>
<evidence type="ECO:0000313" key="3">
    <source>
        <dbReference type="EMBL" id="OJJ44057.1"/>
    </source>
</evidence>
<reference evidence="4" key="1">
    <citation type="journal article" date="2017" name="Genome Biol.">
        <title>Comparative genomics reveals high biological diversity and specific adaptations in the industrially and medically important fungal genus Aspergillus.</title>
        <authorList>
            <person name="de Vries R.P."/>
            <person name="Riley R."/>
            <person name="Wiebenga A."/>
            <person name="Aguilar-Osorio G."/>
            <person name="Amillis S."/>
            <person name="Uchima C.A."/>
            <person name="Anderluh G."/>
            <person name="Asadollahi M."/>
            <person name="Askin M."/>
            <person name="Barry K."/>
            <person name="Battaglia E."/>
            <person name="Bayram O."/>
            <person name="Benocci T."/>
            <person name="Braus-Stromeyer S.A."/>
            <person name="Caldana C."/>
            <person name="Canovas D."/>
            <person name="Cerqueira G.C."/>
            <person name="Chen F."/>
            <person name="Chen W."/>
            <person name="Choi C."/>
            <person name="Clum A."/>
            <person name="Dos Santos R.A."/>
            <person name="Damasio A.R."/>
            <person name="Diallinas G."/>
            <person name="Emri T."/>
            <person name="Fekete E."/>
            <person name="Flipphi M."/>
            <person name="Freyberg S."/>
            <person name="Gallo A."/>
            <person name="Gournas C."/>
            <person name="Habgood R."/>
            <person name="Hainaut M."/>
            <person name="Harispe M.L."/>
            <person name="Henrissat B."/>
            <person name="Hilden K.S."/>
            <person name="Hope R."/>
            <person name="Hossain A."/>
            <person name="Karabika E."/>
            <person name="Karaffa L."/>
            <person name="Karanyi Z."/>
            <person name="Krasevec N."/>
            <person name="Kuo A."/>
            <person name="Kusch H."/>
            <person name="LaButti K."/>
            <person name="Lagendijk E.L."/>
            <person name="Lapidus A."/>
            <person name="Levasseur A."/>
            <person name="Lindquist E."/>
            <person name="Lipzen A."/>
            <person name="Logrieco A.F."/>
            <person name="MacCabe A."/>
            <person name="Maekelae M.R."/>
            <person name="Malavazi I."/>
            <person name="Melin P."/>
            <person name="Meyer V."/>
            <person name="Mielnichuk N."/>
            <person name="Miskei M."/>
            <person name="Molnar A.P."/>
            <person name="Mule G."/>
            <person name="Ngan C.Y."/>
            <person name="Orejas M."/>
            <person name="Orosz E."/>
            <person name="Ouedraogo J.P."/>
            <person name="Overkamp K.M."/>
            <person name="Park H.-S."/>
            <person name="Perrone G."/>
            <person name="Piumi F."/>
            <person name="Punt P.J."/>
            <person name="Ram A.F."/>
            <person name="Ramon A."/>
            <person name="Rauscher S."/>
            <person name="Record E."/>
            <person name="Riano-Pachon D.M."/>
            <person name="Robert V."/>
            <person name="Roehrig J."/>
            <person name="Ruller R."/>
            <person name="Salamov A."/>
            <person name="Salih N.S."/>
            <person name="Samson R.A."/>
            <person name="Sandor E."/>
            <person name="Sanguinetti M."/>
            <person name="Schuetze T."/>
            <person name="Sepcic K."/>
            <person name="Shelest E."/>
            <person name="Sherlock G."/>
            <person name="Sophianopoulou V."/>
            <person name="Squina F.M."/>
            <person name="Sun H."/>
            <person name="Susca A."/>
            <person name="Todd R.B."/>
            <person name="Tsang A."/>
            <person name="Unkles S.E."/>
            <person name="van de Wiele N."/>
            <person name="van Rossen-Uffink D."/>
            <person name="Oliveira J.V."/>
            <person name="Vesth T.C."/>
            <person name="Visser J."/>
            <person name="Yu J.-H."/>
            <person name="Zhou M."/>
            <person name="Andersen M.R."/>
            <person name="Archer D.B."/>
            <person name="Baker S.E."/>
            <person name="Benoit I."/>
            <person name="Brakhage A.A."/>
            <person name="Braus G.H."/>
            <person name="Fischer R."/>
            <person name="Frisvad J.C."/>
            <person name="Goldman G.H."/>
            <person name="Houbraken J."/>
            <person name="Oakley B."/>
            <person name="Pocsi I."/>
            <person name="Scazzocchio C."/>
            <person name="Seiboth B."/>
            <person name="vanKuyk P.A."/>
            <person name="Wortman J."/>
            <person name="Dyer P.S."/>
            <person name="Grigoriev I.V."/>
        </authorList>
    </citation>
    <scope>NUCLEOTIDE SEQUENCE [LARGE SCALE GENOMIC DNA]</scope>
    <source>
        <strain evidence="4">CBS 506.65</strain>
    </source>
</reference>
<feature type="domain" description="A-kinase anchor protein 7-like phosphoesterase" evidence="2">
    <location>
        <begin position="17"/>
        <end position="306"/>
    </location>
</feature>
<dbReference type="InterPro" id="IPR019510">
    <property type="entry name" value="AKAP7-like_phosphoesterase"/>
</dbReference>
<proteinExistence type="predicted"/>
<name>A0A1L9SAA7_9EURO</name>
<dbReference type="Pfam" id="PF10469">
    <property type="entry name" value="AKAP7_NLS"/>
    <property type="match status" value="1"/>
</dbReference>
<dbReference type="STRING" id="1073090.A0A1L9SAA7"/>
<feature type="region of interest" description="Disordered" evidence="1">
    <location>
        <begin position="209"/>
        <end position="254"/>
    </location>
</feature>
<dbReference type="PANTHER" id="PTHR13360">
    <property type="entry name" value="ACTIVATING SIGNAL COINTEGRATOR 1 COMPLEX SUBUNIT 1"/>
    <property type="match status" value="1"/>
</dbReference>
<feature type="region of interest" description="Disordered" evidence="1">
    <location>
        <begin position="331"/>
        <end position="357"/>
    </location>
</feature>
<organism evidence="3 4">
    <name type="scientific">Penicilliopsis zonata CBS 506.65</name>
    <dbReference type="NCBI Taxonomy" id="1073090"/>
    <lineage>
        <taxon>Eukaryota</taxon>
        <taxon>Fungi</taxon>
        <taxon>Dikarya</taxon>
        <taxon>Ascomycota</taxon>
        <taxon>Pezizomycotina</taxon>
        <taxon>Eurotiomycetes</taxon>
        <taxon>Eurotiomycetidae</taxon>
        <taxon>Eurotiales</taxon>
        <taxon>Aspergillaceae</taxon>
        <taxon>Penicilliopsis</taxon>
    </lineage>
</organism>